<dbReference type="AlphaFoldDB" id="A0A0N7KNK2"/>
<accession>A0A0N7KNK2</accession>
<dbReference type="eggNOG" id="ENOG502T081">
    <property type="taxonomic scope" value="Eukaryota"/>
</dbReference>
<evidence type="ECO:0000313" key="2">
    <source>
        <dbReference type="EMBL" id="BAT01850.1"/>
    </source>
</evidence>
<feature type="region of interest" description="Disordered" evidence="1">
    <location>
        <begin position="1"/>
        <end position="28"/>
    </location>
</feature>
<organism evidence="2 3">
    <name type="scientific">Oryza sativa subsp. japonica</name>
    <name type="common">Rice</name>
    <dbReference type="NCBI Taxonomy" id="39947"/>
    <lineage>
        <taxon>Eukaryota</taxon>
        <taxon>Viridiplantae</taxon>
        <taxon>Streptophyta</taxon>
        <taxon>Embryophyta</taxon>
        <taxon>Tracheophyta</taxon>
        <taxon>Spermatophyta</taxon>
        <taxon>Magnoliopsida</taxon>
        <taxon>Liliopsida</taxon>
        <taxon>Poales</taxon>
        <taxon>Poaceae</taxon>
        <taxon>BOP clade</taxon>
        <taxon>Oryzoideae</taxon>
        <taxon>Oryzeae</taxon>
        <taxon>Oryzinae</taxon>
        <taxon>Oryza</taxon>
        <taxon>Oryza sativa</taxon>
    </lineage>
</organism>
<evidence type="ECO:0000313" key="3">
    <source>
        <dbReference type="Proteomes" id="UP000059680"/>
    </source>
</evidence>
<feature type="non-terminal residue" evidence="2">
    <location>
        <position position="315"/>
    </location>
</feature>
<sequence>MVSMVKPGPNPSVTPHSAPSPSSSIRRRCSSSTKISVLPSMLPYSLRTLRVAASFPGFSWRALSMWSKINGLPGCTAQKRSFHSPPSRPSGVSASERHFLTLFAARGASSLASMLPSRPCSVSCMVMTCSVPGMSVCEAETISNIGCSTGRTASAPTMTAPAPSPNSAWQLTVWGQSGPRKVRTVSSTQETRTRAPRLFSARSLARRSAAAPAEQPLRWIMVRRTVGRRPRSAAKRTSAPGAWAPALVVTMRWVMSVAGRPHCTMALAAAVAASSGTAAAAISRRASSDGFARSRNSGCALIISSVWWKKRFSLP</sequence>
<dbReference type="PaxDb" id="39947-A0A0N7KNK2"/>
<dbReference type="EMBL" id="AP014963">
    <property type="protein sequence ID" value="BAT01850.1"/>
    <property type="molecule type" value="Genomic_DNA"/>
</dbReference>
<dbReference type="Proteomes" id="UP000059680">
    <property type="component" value="Chromosome 7"/>
</dbReference>
<reference evidence="2 3" key="3">
    <citation type="journal article" date="2013" name="Rice">
        <title>Improvement of the Oryza sativa Nipponbare reference genome using next generation sequence and optical map data.</title>
        <authorList>
            <person name="Kawahara Y."/>
            <person name="de la Bastide M."/>
            <person name="Hamilton J.P."/>
            <person name="Kanamori H."/>
            <person name="McCombie W.R."/>
            <person name="Ouyang S."/>
            <person name="Schwartz D.C."/>
            <person name="Tanaka T."/>
            <person name="Wu J."/>
            <person name="Zhou S."/>
            <person name="Childs K.L."/>
            <person name="Davidson R.M."/>
            <person name="Lin H."/>
            <person name="Quesada-Ocampo L."/>
            <person name="Vaillancourt B."/>
            <person name="Sakai H."/>
            <person name="Lee S.S."/>
            <person name="Kim J."/>
            <person name="Numa H."/>
            <person name="Itoh T."/>
            <person name="Buell C.R."/>
            <person name="Matsumoto T."/>
        </authorList>
    </citation>
    <scope>NUCLEOTIDE SEQUENCE [LARGE SCALE GENOMIC DNA]</scope>
    <source>
        <strain evidence="3">cv. Nipponbare</strain>
    </source>
</reference>
<reference evidence="2 3" key="2">
    <citation type="journal article" date="2013" name="Plant Cell Physiol.">
        <title>Rice Annotation Project Database (RAP-DB): an integrative and interactive database for rice genomics.</title>
        <authorList>
            <person name="Sakai H."/>
            <person name="Lee S.S."/>
            <person name="Tanaka T."/>
            <person name="Numa H."/>
            <person name="Kim J."/>
            <person name="Kawahara Y."/>
            <person name="Wakimoto H."/>
            <person name="Yang C.C."/>
            <person name="Iwamoto M."/>
            <person name="Abe T."/>
            <person name="Yamada Y."/>
            <person name="Muto A."/>
            <person name="Inokuchi H."/>
            <person name="Ikemura T."/>
            <person name="Matsumoto T."/>
            <person name="Sasaki T."/>
            <person name="Itoh T."/>
        </authorList>
    </citation>
    <scope>NUCLEOTIDE SEQUENCE [LARGE SCALE GENOMIC DNA]</scope>
    <source>
        <strain evidence="3">cv. Nipponbare</strain>
    </source>
</reference>
<protein>
    <submittedName>
        <fullName evidence="2">Os07g0526150 protein</fullName>
    </submittedName>
</protein>
<keyword evidence="3" id="KW-1185">Reference proteome</keyword>
<proteinExistence type="predicted"/>
<evidence type="ECO:0000256" key="1">
    <source>
        <dbReference type="SAM" id="MobiDB-lite"/>
    </source>
</evidence>
<feature type="compositionally biased region" description="Low complexity" evidence="1">
    <location>
        <begin position="11"/>
        <end position="24"/>
    </location>
</feature>
<reference evidence="3" key="1">
    <citation type="journal article" date="2005" name="Nature">
        <title>The map-based sequence of the rice genome.</title>
        <authorList>
            <consortium name="International rice genome sequencing project (IRGSP)"/>
            <person name="Matsumoto T."/>
            <person name="Wu J."/>
            <person name="Kanamori H."/>
            <person name="Katayose Y."/>
            <person name="Fujisawa M."/>
            <person name="Namiki N."/>
            <person name="Mizuno H."/>
            <person name="Yamamoto K."/>
            <person name="Antonio B.A."/>
            <person name="Baba T."/>
            <person name="Sakata K."/>
            <person name="Nagamura Y."/>
            <person name="Aoki H."/>
            <person name="Arikawa K."/>
            <person name="Arita K."/>
            <person name="Bito T."/>
            <person name="Chiden Y."/>
            <person name="Fujitsuka N."/>
            <person name="Fukunaka R."/>
            <person name="Hamada M."/>
            <person name="Harada C."/>
            <person name="Hayashi A."/>
            <person name="Hijishita S."/>
            <person name="Honda M."/>
            <person name="Hosokawa S."/>
            <person name="Ichikawa Y."/>
            <person name="Idonuma A."/>
            <person name="Iijima M."/>
            <person name="Ikeda M."/>
            <person name="Ikeno M."/>
            <person name="Ito K."/>
            <person name="Ito S."/>
            <person name="Ito T."/>
            <person name="Ito Y."/>
            <person name="Ito Y."/>
            <person name="Iwabuchi A."/>
            <person name="Kamiya K."/>
            <person name="Karasawa W."/>
            <person name="Kurita K."/>
            <person name="Katagiri S."/>
            <person name="Kikuta A."/>
            <person name="Kobayashi H."/>
            <person name="Kobayashi N."/>
            <person name="Machita K."/>
            <person name="Maehara T."/>
            <person name="Masukawa M."/>
            <person name="Mizubayashi T."/>
            <person name="Mukai Y."/>
            <person name="Nagasaki H."/>
            <person name="Nagata Y."/>
            <person name="Naito S."/>
            <person name="Nakashima M."/>
            <person name="Nakama Y."/>
            <person name="Nakamichi Y."/>
            <person name="Nakamura M."/>
            <person name="Meguro A."/>
            <person name="Negishi M."/>
            <person name="Ohta I."/>
            <person name="Ohta T."/>
            <person name="Okamoto M."/>
            <person name="Ono N."/>
            <person name="Saji S."/>
            <person name="Sakaguchi M."/>
            <person name="Sakai K."/>
            <person name="Shibata M."/>
            <person name="Shimokawa T."/>
            <person name="Song J."/>
            <person name="Takazaki Y."/>
            <person name="Terasawa K."/>
            <person name="Tsugane M."/>
            <person name="Tsuji K."/>
            <person name="Ueda S."/>
            <person name="Waki K."/>
            <person name="Yamagata H."/>
            <person name="Yamamoto M."/>
            <person name="Yamamoto S."/>
            <person name="Yamane H."/>
            <person name="Yoshiki S."/>
            <person name="Yoshihara R."/>
            <person name="Yukawa K."/>
            <person name="Zhong H."/>
            <person name="Yano M."/>
            <person name="Yuan Q."/>
            <person name="Ouyang S."/>
            <person name="Liu J."/>
            <person name="Jones K.M."/>
            <person name="Gansberger K."/>
            <person name="Moffat K."/>
            <person name="Hill J."/>
            <person name="Bera J."/>
            <person name="Fadrosh D."/>
            <person name="Jin S."/>
            <person name="Johri S."/>
            <person name="Kim M."/>
            <person name="Overton L."/>
            <person name="Reardon M."/>
            <person name="Tsitrin T."/>
            <person name="Vuong H."/>
            <person name="Weaver B."/>
            <person name="Ciecko A."/>
            <person name="Tallon L."/>
            <person name="Jackson J."/>
            <person name="Pai G."/>
            <person name="Aken S.V."/>
            <person name="Utterback T."/>
            <person name="Reidmuller S."/>
            <person name="Feldblyum T."/>
            <person name="Hsiao J."/>
            <person name="Zismann V."/>
            <person name="Iobst S."/>
            <person name="de Vazeille A.R."/>
            <person name="Buell C.R."/>
            <person name="Ying K."/>
            <person name="Li Y."/>
            <person name="Lu T."/>
            <person name="Huang Y."/>
            <person name="Zhao Q."/>
            <person name="Feng Q."/>
            <person name="Zhang L."/>
            <person name="Zhu J."/>
            <person name="Weng Q."/>
            <person name="Mu J."/>
            <person name="Lu Y."/>
            <person name="Fan D."/>
            <person name="Liu Y."/>
            <person name="Guan J."/>
            <person name="Zhang Y."/>
            <person name="Yu S."/>
            <person name="Liu X."/>
            <person name="Zhang Y."/>
            <person name="Hong G."/>
            <person name="Han B."/>
            <person name="Choisne N."/>
            <person name="Demange N."/>
            <person name="Orjeda G."/>
            <person name="Samain S."/>
            <person name="Cattolico L."/>
            <person name="Pelletier E."/>
            <person name="Couloux A."/>
            <person name="Segurens B."/>
            <person name="Wincker P."/>
            <person name="D'Hont A."/>
            <person name="Scarpelli C."/>
            <person name="Weissenbach J."/>
            <person name="Salanoubat M."/>
            <person name="Quetier F."/>
            <person name="Yu Y."/>
            <person name="Kim H.R."/>
            <person name="Rambo T."/>
            <person name="Currie J."/>
            <person name="Collura K."/>
            <person name="Luo M."/>
            <person name="Yang T."/>
            <person name="Ammiraju J.S.S."/>
            <person name="Engler F."/>
            <person name="Soderlund C."/>
            <person name="Wing R.A."/>
            <person name="Palmer L.E."/>
            <person name="de la Bastide M."/>
            <person name="Spiegel L."/>
            <person name="Nascimento L."/>
            <person name="Zutavern T."/>
            <person name="O'Shaughnessy A."/>
            <person name="Dike S."/>
            <person name="Dedhia N."/>
            <person name="Preston R."/>
            <person name="Balija V."/>
            <person name="McCombie W.R."/>
            <person name="Chow T."/>
            <person name="Chen H."/>
            <person name="Chung M."/>
            <person name="Chen C."/>
            <person name="Shaw J."/>
            <person name="Wu H."/>
            <person name="Hsiao K."/>
            <person name="Chao Y."/>
            <person name="Chu M."/>
            <person name="Cheng C."/>
            <person name="Hour A."/>
            <person name="Lee P."/>
            <person name="Lin S."/>
            <person name="Lin Y."/>
            <person name="Liou J."/>
            <person name="Liu S."/>
            <person name="Hsing Y."/>
            <person name="Raghuvanshi S."/>
            <person name="Mohanty A."/>
            <person name="Bharti A.K."/>
            <person name="Gaur A."/>
            <person name="Gupta V."/>
            <person name="Kumar D."/>
            <person name="Ravi V."/>
            <person name="Vij S."/>
            <person name="Kapur A."/>
            <person name="Khurana P."/>
            <person name="Khurana P."/>
            <person name="Khurana J.P."/>
            <person name="Tyagi A.K."/>
            <person name="Gaikwad K."/>
            <person name="Singh A."/>
            <person name="Dalal V."/>
            <person name="Srivastava S."/>
            <person name="Dixit A."/>
            <person name="Pal A.K."/>
            <person name="Ghazi I.A."/>
            <person name="Yadav M."/>
            <person name="Pandit A."/>
            <person name="Bhargava A."/>
            <person name="Sureshbabu K."/>
            <person name="Batra K."/>
            <person name="Sharma T.R."/>
            <person name="Mohapatra T."/>
            <person name="Singh N.K."/>
            <person name="Messing J."/>
            <person name="Nelson A.B."/>
            <person name="Fuks G."/>
            <person name="Kavchok S."/>
            <person name="Keizer G."/>
            <person name="Linton E."/>
            <person name="Llaca V."/>
            <person name="Song R."/>
            <person name="Tanyolac B."/>
            <person name="Young S."/>
            <person name="Ho-Il K."/>
            <person name="Hahn J.H."/>
            <person name="Sangsakoo G."/>
            <person name="Vanavichit A."/>
            <person name="de Mattos Luiz.A.T."/>
            <person name="Zimmer P.D."/>
            <person name="Malone G."/>
            <person name="Dellagostin O."/>
            <person name="de Oliveira A.C."/>
            <person name="Bevan M."/>
            <person name="Bancroft I."/>
            <person name="Minx P."/>
            <person name="Cordum H."/>
            <person name="Wilson R."/>
            <person name="Cheng Z."/>
            <person name="Jin W."/>
            <person name="Jiang J."/>
            <person name="Leong S.A."/>
            <person name="Iwama H."/>
            <person name="Gojobori T."/>
            <person name="Itoh T."/>
            <person name="Niimura Y."/>
            <person name="Fujii Y."/>
            <person name="Habara T."/>
            <person name="Sakai H."/>
            <person name="Sato Y."/>
            <person name="Wilson G."/>
            <person name="Kumar K."/>
            <person name="McCouch S."/>
            <person name="Juretic N."/>
            <person name="Hoen D."/>
            <person name="Wright S."/>
            <person name="Bruskiewich R."/>
            <person name="Bureau T."/>
            <person name="Miyao A."/>
            <person name="Hirochika H."/>
            <person name="Nishikawa T."/>
            <person name="Kadowaki K."/>
            <person name="Sugiura M."/>
            <person name="Burr B."/>
            <person name="Sasaki T."/>
        </authorList>
    </citation>
    <scope>NUCLEOTIDE SEQUENCE [LARGE SCALE GENOMIC DNA]</scope>
    <source>
        <strain evidence="3">cv. Nipponbare</strain>
    </source>
</reference>
<dbReference type="InParanoid" id="A0A0N7KNK2"/>
<name>A0A0N7KNK2_ORYSJ</name>
<gene>
    <name evidence="2" type="ordered locus">Os07g0526150</name>
    <name evidence="2" type="ORF">OSNPB_070526150</name>
</gene>